<gene>
    <name evidence="1" type="ORF">BpHYR1_020645</name>
</gene>
<sequence length="94" mass="11404">MSLFKFKNSRPIIKTCSVLKSDKINYTVLLTRRISFINHKQIILKIDYQKISQRLSFYFDQFQEIEYQESKEKNIFNFSVLFHYAKTPQLKSKE</sequence>
<keyword evidence="2" id="KW-1185">Reference proteome</keyword>
<comment type="caution">
    <text evidence="1">The sequence shown here is derived from an EMBL/GenBank/DDBJ whole genome shotgun (WGS) entry which is preliminary data.</text>
</comment>
<reference evidence="1 2" key="1">
    <citation type="journal article" date="2018" name="Sci. Rep.">
        <title>Genomic signatures of local adaptation to the degree of environmental predictability in rotifers.</title>
        <authorList>
            <person name="Franch-Gras L."/>
            <person name="Hahn C."/>
            <person name="Garcia-Roger E.M."/>
            <person name="Carmona M.J."/>
            <person name="Serra M."/>
            <person name="Gomez A."/>
        </authorList>
    </citation>
    <scope>NUCLEOTIDE SEQUENCE [LARGE SCALE GENOMIC DNA]</scope>
    <source>
        <strain evidence="1">HYR1</strain>
    </source>
</reference>
<evidence type="ECO:0000313" key="2">
    <source>
        <dbReference type="Proteomes" id="UP000276133"/>
    </source>
</evidence>
<proteinExistence type="predicted"/>
<dbReference type="Proteomes" id="UP000276133">
    <property type="component" value="Unassembled WGS sequence"/>
</dbReference>
<dbReference type="AlphaFoldDB" id="A0A3M7QCG3"/>
<dbReference type="EMBL" id="REGN01006600">
    <property type="protein sequence ID" value="RNA08874.1"/>
    <property type="molecule type" value="Genomic_DNA"/>
</dbReference>
<organism evidence="1 2">
    <name type="scientific">Brachionus plicatilis</name>
    <name type="common">Marine rotifer</name>
    <name type="synonym">Brachionus muelleri</name>
    <dbReference type="NCBI Taxonomy" id="10195"/>
    <lineage>
        <taxon>Eukaryota</taxon>
        <taxon>Metazoa</taxon>
        <taxon>Spiralia</taxon>
        <taxon>Gnathifera</taxon>
        <taxon>Rotifera</taxon>
        <taxon>Eurotatoria</taxon>
        <taxon>Monogononta</taxon>
        <taxon>Pseudotrocha</taxon>
        <taxon>Ploima</taxon>
        <taxon>Brachionidae</taxon>
        <taxon>Brachionus</taxon>
    </lineage>
</organism>
<protein>
    <submittedName>
        <fullName evidence="1">Uncharacterized protein</fullName>
    </submittedName>
</protein>
<evidence type="ECO:0000313" key="1">
    <source>
        <dbReference type="EMBL" id="RNA08874.1"/>
    </source>
</evidence>
<accession>A0A3M7QCG3</accession>
<name>A0A3M7QCG3_BRAPC</name>